<feature type="domain" description="PAS" evidence="13">
    <location>
        <begin position="264"/>
        <end position="306"/>
    </location>
</feature>
<dbReference type="EC" id="2.7.13.3" evidence="3"/>
<name>A0ABY5FUC0_9MICO</name>
<dbReference type="PROSITE" id="PS50112">
    <property type="entry name" value="PAS"/>
    <property type="match status" value="3"/>
</dbReference>
<feature type="modified residue" description="4-aspartylphosphate" evidence="10">
    <location>
        <position position="816"/>
    </location>
</feature>
<dbReference type="PRINTS" id="PR00344">
    <property type="entry name" value="BCTRLSENSOR"/>
</dbReference>
<keyword evidence="9" id="KW-0902">Two-component regulatory system</keyword>
<evidence type="ECO:0000256" key="1">
    <source>
        <dbReference type="ARBA" id="ARBA00000085"/>
    </source>
</evidence>
<dbReference type="SUPFAM" id="SSF55785">
    <property type="entry name" value="PYP-like sensor domain (PAS domain)"/>
    <property type="match status" value="4"/>
</dbReference>
<evidence type="ECO:0000313" key="15">
    <source>
        <dbReference type="EMBL" id="UTT61906.1"/>
    </source>
</evidence>
<comment type="catalytic activity">
    <reaction evidence="1">
        <text>ATP + protein L-histidine = ADP + protein N-phospho-L-histidine.</text>
        <dbReference type="EC" id="2.7.13.3"/>
    </reaction>
</comment>
<feature type="domain" description="PAC" evidence="14">
    <location>
        <begin position="455"/>
        <end position="507"/>
    </location>
</feature>
<evidence type="ECO:0000256" key="6">
    <source>
        <dbReference type="ARBA" id="ARBA00022741"/>
    </source>
</evidence>
<dbReference type="PROSITE" id="PS50110">
    <property type="entry name" value="RESPONSE_REGULATORY"/>
    <property type="match status" value="1"/>
</dbReference>
<evidence type="ECO:0000259" key="12">
    <source>
        <dbReference type="PROSITE" id="PS50110"/>
    </source>
</evidence>
<dbReference type="Gene3D" id="1.10.287.130">
    <property type="match status" value="1"/>
</dbReference>
<dbReference type="SMART" id="SM00387">
    <property type="entry name" value="HATPase_c"/>
    <property type="match status" value="1"/>
</dbReference>
<dbReference type="InterPro" id="IPR036890">
    <property type="entry name" value="HATPase_C_sf"/>
</dbReference>
<evidence type="ECO:0000259" key="14">
    <source>
        <dbReference type="PROSITE" id="PS50113"/>
    </source>
</evidence>
<dbReference type="Pfam" id="PF00072">
    <property type="entry name" value="Response_reg"/>
    <property type="match status" value="1"/>
</dbReference>
<dbReference type="CDD" id="cd00082">
    <property type="entry name" value="HisKA"/>
    <property type="match status" value="1"/>
</dbReference>
<feature type="domain" description="PAS" evidence="13">
    <location>
        <begin position="13"/>
        <end position="58"/>
    </location>
</feature>
<dbReference type="InterPro" id="IPR035965">
    <property type="entry name" value="PAS-like_dom_sf"/>
</dbReference>
<sequence>MIPDPVASRLDEIVRALRITLRESPDAAFVLDLEGLVLMANRTLCASLGLEERELLGRRYELAARSTDPERIVAHFQAALSGSPSRYRGSGTRSNGEPFVAEITLLPIRVDGVVLAVLGTAVDLTEADRHDVEIRRGEELVRLAGRIAQFGGWSIDAETRKVVLSEGARRMLGLADDDHDLTADAWALHPDESREGVSDLLERCLSDGEPFDLETVMVTAAGERLTVRTLGEADVLDDGTIVGAHGAIWNVSDTAAARERERELESRLSATLTSISDGVYFLDSEDRLSYANPRARELLRFDEEQLRSMPLWELFPDAVDAGYRDAFDRARASGERVTHRAYYEPFDRWFETTAYPADGGLAVYVRDVTDDERSRETVRRTQKQLAQQAALLDRASDAMLVRELDGTVTYWNAAAAALYGWTAEEAVGRSAFELIGVEAEARTAALEELMRNGTFAGELEQHTRDGRTVIVDCRWQLLYDDNGEPQSIFAVNTDITEYRREQDARSRAQRLESLGTLAGGIAHDLNNMLTPVLMSVQLLELDEQDPFRRELLSTMETSVKRGAEMIKQVLSFARGVDGQRIAVDIDALLDELVAFARDVLPKSVTVEIERAAELPATIGDPTQLLQVLVNLVTNAKDAMNGAGRLRISACTLEVDDDYISVSHAPARGRYITIAVEDDGHGMAPAVIEKIFEPFYTTKMQGKGTGLGLATSLAIVRSHGGFMQVYSEPDRGTRFIVGLPESRVETDETEIAPAGGATIPRGQNELVLVVDDEESIRRVTTRTLESHGYRTIAAADGRAAIDLVENGGEPVDLVLTDMMMPVMDGAATSAYLEEHHPGIPIIASSGLTSGSSESRAVGMGIARFLAKPYTTGQLLRAVHDTLREYRSNDEETE</sequence>
<dbReference type="CDD" id="cd00130">
    <property type="entry name" value="PAS"/>
    <property type="match status" value="3"/>
</dbReference>
<dbReference type="Gene3D" id="3.40.50.2300">
    <property type="match status" value="1"/>
</dbReference>
<dbReference type="InterPro" id="IPR001789">
    <property type="entry name" value="Sig_transdc_resp-reg_receiver"/>
</dbReference>
<evidence type="ECO:0000259" key="11">
    <source>
        <dbReference type="PROSITE" id="PS50109"/>
    </source>
</evidence>
<dbReference type="InterPro" id="IPR003594">
    <property type="entry name" value="HATPase_dom"/>
</dbReference>
<dbReference type="NCBIfam" id="TIGR00229">
    <property type="entry name" value="sensory_box"/>
    <property type="match status" value="3"/>
</dbReference>
<dbReference type="PANTHER" id="PTHR43065">
    <property type="entry name" value="SENSOR HISTIDINE KINASE"/>
    <property type="match status" value="1"/>
</dbReference>
<dbReference type="InterPro" id="IPR001610">
    <property type="entry name" value="PAC"/>
</dbReference>
<dbReference type="CDD" id="cd00156">
    <property type="entry name" value="REC"/>
    <property type="match status" value="1"/>
</dbReference>
<dbReference type="PROSITE" id="PS50113">
    <property type="entry name" value="PAC"/>
    <property type="match status" value="1"/>
</dbReference>
<evidence type="ECO:0000256" key="8">
    <source>
        <dbReference type="ARBA" id="ARBA00022840"/>
    </source>
</evidence>
<evidence type="ECO:0000259" key="13">
    <source>
        <dbReference type="PROSITE" id="PS50112"/>
    </source>
</evidence>
<dbReference type="Pfam" id="PF08448">
    <property type="entry name" value="PAS_4"/>
    <property type="match status" value="3"/>
</dbReference>
<organism evidence="15 16">
    <name type="scientific">Microcella humidisoli</name>
    <dbReference type="NCBI Taxonomy" id="2963406"/>
    <lineage>
        <taxon>Bacteria</taxon>
        <taxon>Bacillati</taxon>
        <taxon>Actinomycetota</taxon>
        <taxon>Actinomycetes</taxon>
        <taxon>Micrococcales</taxon>
        <taxon>Microbacteriaceae</taxon>
        <taxon>Microcella</taxon>
    </lineage>
</organism>
<dbReference type="InterPro" id="IPR013656">
    <property type="entry name" value="PAS_4"/>
</dbReference>
<keyword evidence="8" id="KW-0067">ATP-binding</keyword>
<accession>A0ABY5FUC0</accession>
<evidence type="ECO:0000313" key="16">
    <source>
        <dbReference type="Proteomes" id="UP001060039"/>
    </source>
</evidence>
<dbReference type="Gene3D" id="3.30.565.10">
    <property type="entry name" value="Histidine kinase-like ATPase, C-terminal domain"/>
    <property type="match status" value="1"/>
</dbReference>
<dbReference type="Pfam" id="PF00512">
    <property type="entry name" value="HisKA"/>
    <property type="match status" value="1"/>
</dbReference>
<evidence type="ECO:0000256" key="3">
    <source>
        <dbReference type="ARBA" id="ARBA00012438"/>
    </source>
</evidence>
<dbReference type="SMART" id="SM00086">
    <property type="entry name" value="PAC"/>
    <property type="match status" value="2"/>
</dbReference>
<dbReference type="InterPro" id="IPR036097">
    <property type="entry name" value="HisK_dim/P_sf"/>
</dbReference>
<evidence type="ECO:0000256" key="4">
    <source>
        <dbReference type="ARBA" id="ARBA00022553"/>
    </source>
</evidence>
<comment type="subcellular location">
    <subcellularLocation>
        <location evidence="2">Cell membrane</location>
    </subcellularLocation>
</comment>
<feature type="domain" description="Response regulatory" evidence="12">
    <location>
        <begin position="765"/>
        <end position="881"/>
    </location>
</feature>
<dbReference type="SMART" id="SM00091">
    <property type="entry name" value="PAS"/>
    <property type="match status" value="4"/>
</dbReference>
<dbReference type="Proteomes" id="UP001060039">
    <property type="component" value="Chromosome"/>
</dbReference>
<dbReference type="RefSeq" id="WP_255159047.1">
    <property type="nucleotide sequence ID" value="NZ_CP101497.1"/>
</dbReference>
<feature type="domain" description="PAS" evidence="13">
    <location>
        <begin position="384"/>
        <end position="435"/>
    </location>
</feature>
<dbReference type="SUPFAM" id="SSF52172">
    <property type="entry name" value="CheY-like"/>
    <property type="match status" value="1"/>
</dbReference>
<dbReference type="InterPro" id="IPR003661">
    <property type="entry name" value="HisK_dim/P_dom"/>
</dbReference>
<dbReference type="InterPro" id="IPR004358">
    <property type="entry name" value="Sig_transdc_His_kin-like_C"/>
</dbReference>
<keyword evidence="4 10" id="KW-0597">Phosphoprotein</keyword>
<evidence type="ECO:0000256" key="5">
    <source>
        <dbReference type="ARBA" id="ARBA00022679"/>
    </source>
</evidence>
<dbReference type="InterPro" id="IPR000700">
    <property type="entry name" value="PAS-assoc_C"/>
</dbReference>
<keyword evidence="7" id="KW-0418">Kinase</keyword>
<keyword evidence="5" id="KW-0808">Transferase</keyword>
<evidence type="ECO:0000256" key="10">
    <source>
        <dbReference type="PROSITE-ProRule" id="PRU00169"/>
    </source>
</evidence>
<dbReference type="SUPFAM" id="SSF47384">
    <property type="entry name" value="Homodimeric domain of signal transducing histidine kinase"/>
    <property type="match status" value="1"/>
</dbReference>
<feature type="domain" description="Histidine kinase" evidence="11">
    <location>
        <begin position="520"/>
        <end position="742"/>
    </location>
</feature>
<dbReference type="PANTHER" id="PTHR43065:SF46">
    <property type="entry name" value="C4-DICARBOXYLATE TRANSPORT SENSOR PROTEIN DCTB"/>
    <property type="match status" value="1"/>
</dbReference>
<dbReference type="InterPro" id="IPR005467">
    <property type="entry name" value="His_kinase_dom"/>
</dbReference>
<evidence type="ECO:0000256" key="7">
    <source>
        <dbReference type="ARBA" id="ARBA00022777"/>
    </source>
</evidence>
<dbReference type="SMART" id="SM00448">
    <property type="entry name" value="REC"/>
    <property type="match status" value="1"/>
</dbReference>
<gene>
    <name evidence="15" type="ORF">NNL39_09505</name>
</gene>
<dbReference type="Gene3D" id="3.30.450.20">
    <property type="entry name" value="PAS domain"/>
    <property type="match status" value="4"/>
</dbReference>
<dbReference type="InterPro" id="IPR000014">
    <property type="entry name" value="PAS"/>
</dbReference>
<reference evidence="15" key="1">
    <citation type="submission" date="2022-07" db="EMBL/GenBank/DDBJ databases">
        <title>Taxonomic analysis of Microcella humidisoli nov. sp., isolated from riverside soil.</title>
        <authorList>
            <person name="Molina K.M."/>
            <person name="Kim S.B."/>
        </authorList>
    </citation>
    <scope>NUCLEOTIDE SEQUENCE</scope>
    <source>
        <strain evidence="15">MMS21-STM10</strain>
    </source>
</reference>
<dbReference type="Pfam" id="PF02518">
    <property type="entry name" value="HATPase_c"/>
    <property type="match status" value="1"/>
</dbReference>
<proteinExistence type="predicted"/>
<keyword evidence="6" id="KW-0547">Nucleotide-binding</keyword>
<dbReference type="EMBL" id="CP101497">
    <property type="protein sequence ID" value="UTT61906.1"/>
    <property type="molecule type" value="Genomic_DNA"/>
</dbReference>
<dbReference type="InterPro" id="IPR011006">
    <property type="entry name" value="CheY-like_superfamily"/>
</dbReference>
<evidence type="ECO:0000256" key="9">
    <source>
        <dbReference type="ARBA" id="ARBA00023012"/>
    </source>
</evidence>
<dbReference type="SUPFAM" id="SSF55874">
    <property type="entry name" value="ATPase domain of HSP90 chaperone/DNA topoisomerase II/histidine kinase"/>
    <property type="match status" value="1"/>
</dbReference>
<dbReference type="PROSITE" id="PS50109">
    <property type="entry name" value="HIS_KIN"/>
    <property type="match status" value="1"/>
</dbReference>
<protein>
    <recommendedName>
        <fullName evidence="3">histidine kinase</fullName>
        <ecNumber evidence="3">2.7.13.3</ecNumber>
    </recommendedName>
</protein>
<keyword evidence="16" id="KW-1185">Reference proteome</keyword>
<dbReference type="SMART" id="SM00388">
    <property type="entry name" value="HisKA"/>
    <property type="match status" value="1"/>
</dbReference>
<evidence type="ECO:0000256" key="2">
    <source>
        <dbReference type="ARBA" id="ARBA00004236"/>
    </source>
</evidence>